<evidence type="ECO:0000256" key="3">
    <source>
        <dbReference type="ARBA" id="ARBA00022605"/>
    </source>
</evidence>
<evidence type="ECO:0000256" key="6">
    <source>
        <dbReference type="ARBA" id="ARBA00050557"/>
    </source>
</evidence>
<protein>
    <recommendedName>
        <fullName evidence="7">N-acetyl-gamma-glutamyl-phosphate reductase</fullName>
        <shortName evidence="7">AGPR</shortName>
        <ecNumber evidence="7">1.2.1.38</ecNumber>
    </recommendedName>
    <alternativeName>
        <fullName evidence="7">N-acetyl-glutamate semialdehyde dehydrogenase</fullName>
        <shortName evidence="7">NAGSA dehydrogenase</shortName>
    </alternativeName>
</protein>
<dbReference type="SMART" id="SM00859">
    <property type="entry name" value="Semialdhyde_dh"/>
    <property type="match status" value="1"/>
</dbReference>
<evidence type="ECO:0000256" key="1">
    <source>
        <dbReference type="ARBA" id="ARBA00004862"/>
    </source>
</evidence>
<dbReference type="PANTHER" id="PTHR32338">
    <property type="entry name" value="N-ACETYL-GAMMA-GLUTAMYL-PHOSPHATE REDUCTASE, CHLOROPLASTIC-RELATED-RELATED"/>
    <property type="match status" value="1"/>
</dbReference>
<comment type="catalytic activity">
    <reaction evidence="6 7">
        <text>N-acetyl-L-glutamate 5-semialdehyde + phosphate + NADP(+) = N-acetyl-L-glutamyl 5-phosphate + NADPH + H(+)</text>
        <dbReference type="Rhea" id="RHEA:21588"/>
        <dbReference type="ChEBI" id="CHEBI:15378"/>
        <dbReference type="ChEBI" id="CHEBI:29123"/>
        <dbReference type="ChEBI" id="CHEBI:43474"/>
        <dbReference type="ChEBI" id="CHEBI:57783"/>
        <dbReference type="ChEBI" id="CHEBI:57936"/>
        <dbReference type="ChEBI" id="CHEBI:58349"/>
        <dbReference type="EC" id="1.2.1.38"/>
    </reaction>
</comment>
<evidence type="ECO:0000256" key="5">
    <source>
        <dbReference type="ARBA" id="ARBA00023002"/>
    </source>
</evidence>
<sequence length="358" mass="38924">MDRKIRVAVIGASGYTGGELLRLLTLHPQITLTRVVASEKSEGRAVASLLPHLTKIYDCSLSSLNIDSIAKEVDVVFLALPHTQSLQPVADFLSQGKHVIDLSADYRLQDPMVYEQWYQTPHTFPGLLKNAVYGLPELNRAAIAKTQLVAVAGCYPTVAILQLAPLMAQDLIEHNSIIIDAKSGISGAGRTPALGTHFPESHEAIHAYKIGKHRHVPEIEQELARLIPAPSSKTAFPSPSIIFTPHLIPINRGILSTAYAKLKPGIDQSHLDAAYKSRYQDEYFIRLFPSSEGVNPKNLRGSNFCDLSCTYDPRTGYLITTGSLDNLVKGAAGQAIQCMNLMLGLPETLGLTAPGLFP</sequence>
<name>A0AA96GAF0_9BACT</name>
<feature type="domain" description="Semialdehyde dehydrogenase NAD-binding" evidence="8">
    <location>
        <begin position="6"/>
        <end position="146"/>
    </location>
</feature>
<dbReference type="NCBIfam" id="TIGR01850">
    <property type="entry name" value="argC"/>
    <property type="match status" value="1"/>
</dbReference>
<dbReference type="CDD" id="cd23934">
    <property type="entry name" value="AGPR_1_C"/>
    <property type="match status" value="1"/>
</dbReference>
<dbReference type="EC" id="1.2.1.38" evidence="7"/>
<comment type="subcellular location">
    <subcellularLocation>
        <location evidence="7">Cytoplasm</location>
    </subcellularLocation>
</comment>
<gene>
    <name evidence="7 9" type="primary">argC</name>
    <name evidence="9" type="ORF">PP769_18330</name>
</gene>
<dbReference type="GO" id="GO:0051287">
    <property type="term" value="F:NAD binding"/>
    <property type="evidence" value="ECO:0007669"/>
    <property type="project" value="InterPro"/>
</dbReference>
<dbReference type="Pfam" id="PF01118">
    <property type="entry name" value="Semialdhyde_dh"/>
    <property type="match status" value="1"/>
</dbReference>
<dbReference type="Proteomes" id="UP001302719">
    <property type="component" value="Chromosome"/>
</dbReference>
<evidence type="ECO:0000256" key="4">
    <source>
        <dbReference type="ARBA" id="ARBA00022857"/>
    </source>
</evidence>
<comment type="function">
    <text evidence="7">Catalyzes the NADPH-dependent reduction of N-acetyl-5-glutamyl phosphate to yield N-acetyl-L-glutamate 5-semialdehyde.</text>
</comment>
<dbReference type="KEGG" id="nall:PP769_18330"/>
<dbReference type="InterPro" id="IPR000706">
    <property type="entry name" value="AGPR_type-1"/>
</dbReference>
<proteinExistence type="inferred from homology"/>
<evidence type="ECO:0000256" key="2">
    <source>
        <dbReference type="ARBA" id="ARBA00022571"/>
    </source>
</evidence>
<dbReference type="GO" id="GO:0070401">
    <property type="term" value="F:NADP+ binding"/>
    <property type="evidence" value="ECO:0007669"/>
    <property type="project" value="InterPro"/>
</dbReference>
<dbReference type="GO" id="GO:0005737">
    <property type="term" value="C:cytoplasm"/>
    <property type="evidence" value="ECO:0007669"/>
    <property type="project" value="UniProtKB-SubCell"/>
</dbReference>
<dbReference type="AlphaFoldDB" id="A0AA96GAF0"/>
<keyword evidence="3 7" id="KW-0028">Amino-acid biosynthesis</keyword>
<dbReference type="InterPro" id="IPR000534">
    <property type="entry name" value="Semialdehyde_DH_NAD-bd"/>
</dbReference>
<keyword evidence="7" id="KW-0963">Cytoplasm</keyword>
<evidence type="ECO:0000313" key="10">
    <source>
        <dbReference type="Proteomes" id="UP001302719"/>
    </source>
</evidence>
<organism evidence="9 10">
    <name type="scientific">Candidatus Nitrospira allomarina</name>
    <dbReference type="NCBI Taxonomy" id="3020900"/>
    <lineage>
        <taxon>Bacteria</taxon>
        <taxon>Pseudomonadati</taxon>
        <taxon>Nitrospirota</taxon>
        <taxon>Nitrospiria</taxon>
        <taxon>Nitrospirales</taxon>
        <taxon>Nitrospiraceae</taxon>
        <taxon>Nitrospira</taxon>
    </lineage>
</organism>
<dbReference type="PANTHER" id="PTHR32338:SF10">
    <property type="entry name" value="N-ACETYL-GAMMA-GLUTAMYL-PHOSPHATE REDUCTASE, CHLOROPLASTIC-RELATED"/>
    <property type="match status" value="1"/>
</dbReference>
<dbReference type="InterPro" id="IPR050085">
    <property type="entry name" value="AGPR"/>
</dbReference>
<feature type="active site" evidence="7">
    <location>
        <position position="154"/>
    </location>
</feature>
<dbReference type="FunFam" id="3.30.360.10:FF:000014">
    <property type="entry name" value="N-acetyl-gamma-glutamyl-phosphate reductase"/>
    <property type="match status" value="1"/>
</dbReference>
<dbReference type="Gene3D" id="3.40.50.720">
    <property type="entry name" value="NAD(P)-binding Rossmann-like Domain"/>
    <property type="match status" value="1"/>
</dbReference>
<dbReference type="Pfam" id="PF22698">
    <property type="entry name" value="Semialdhyde_dhC_1"/>
    <property type="match status" value="1"/>
</dbReference>
<dbReference type="EMBL" id="CP116967">
    <property type="protein sequence ID" value="WNM57906.1"/>
    <property type="molecule type" value="Genomic_DNA"/>
</dbReference>
<dbReference type="CDD" id="cd17895">
    <property type="entry name" value="AGPR_1_N"/>
    <property type="match status" value="1"/>
</dbReference>
<dbReference type="Gene3D" id="3.30.360.10">
    <property type="entry name" value="Dihydrodipicolinate Reductase, domain 2"/>
    <property type="match status" value="1"/>
</dbReference>
<keyword evidence="2 7" id="KW-0055">Arginine biosynthesis</keyword>
<dbReference type="RefSeq" id="WP_312642977.1">
    <property type="nucleotide sequence ID" value="NZ_CP116967.1"/>
</dbReference>
<dbReference type="SUPFAM" id="SSF51735">
    <property type="entry name" value="NAD(P)-binding Rossmann-fold domains"/>
    <property type="match status" value="1"/>
</dbReference>
<dbReference type="InterPro" id="IPR036291">
    <property type="entry name" value="NAD(P)-bd_dom_sf"/>
</dbReference>
<comment type="similarity">
    <text evidence="7">Belongs to the NAGSA dehydrogenase family. Type 1 subfamily.</text>
</comment>
<dbReference type="HAMAP" id="MF_00150">
    <property type="entry name" value="ArgC_type1"/>
    <property type="match status" value="1"/>
</dbReference>
<comment type="pathway">
    <text evidence="1 7">Amino-acid biosynthesis; L-arginine biosynthesis; N(2)-acetyl-L-ornithine from L-glutamate: step 3/4.</text>
</comment>
<evidence type="ECO:0000313" key="9">
    <source>
        <dbReference type="EMBL" id="WNM57906.1"/>
    </source>
</evidence>
<keyword evidence="10" id="KW-1185">Reference proteome</keyword>
<evidence type="ECO:0000259" key="8">
    <source>
        <dbReference type="SMART" id="SM00859"/>
    </source>
</evidence>
<dbReference type="GO" id="GO:0006526">
    <property type="term" value="P:L-arginine biosynthetic process"/>
    <property type="evidence" value="ECO:0007669"/>
    <property type="project" value="UniProtKB-UniRule"/>
</dbReference>
<reference evidence="9 10" key="1">
    <citation type="submission" date="2023-01" db="EMBL/GenBank/DDBJ databases">
        <title>Cultivation and genomic characterization of new, ubiquitous marine nitrite-oxidizing bacteria from the Nitrospirales.</title>
        <authorList>
            <person name="Mueller A.J."/>
            <person name="Daebeler A."/>
            <person name="Herbold C.W."/>
            <person name="Kirkegaard R.H."/>
            <person name="Daims H."/>
        </authorList>
    </citation>
    <scope>NUCLEOTIDE SEQUENCE [LARGE SCALE GENOMIC DNA]</scope>
    <source>
        <strain evidence="9 10">VA</strain>
    </source>
</reference>
<keyword evidence="5 7" id="KW-0560">Oxidoreductase</keyword>
<dbReference type="InterPro" id="IPR058924">
    <property type="entry name" value="AGPR_dimerisation_dom"/>
</dbReference>
<keyword evidence="4 7" id="KW-0521">NADP</keyword>
<dbReference type="GO" id="GO:0003942">
    <property type="term" value="F:N-acetyl-gamma-glutamyl-phosphate reductase activity"/>
    <property type="evidence" value="ECO:0007669"/>
    <property type="project" value="UniProtKB-UniRule"/>
</dbReference>
<dbReference type="SUPFAM" id="SSF55347">
    <property type="entry name" value="Glyceraldehyde-3-phosphate dehydrogenase-like, C-terminal domain"/>
    <property type="match status" value="1"/>
</dbReference>
<accession>A0AA96GAF0</accession>
<evidence type="ECO:0000256" key="7">
    <source>
        <dbReference type="HAMAP-Rule" id="MF_00150"/>
    </source>
</evidence>